<evidence type="ECO:0000313" key="2">
    <source>
        <dbReference type="EMBL" id="AFZ47438.1"/>
    </source>
</evidence>
<keyword evidence="1" id="KW-0812">Transmembrane</keyword>
<organism evidence="2 3">
    <name type="scientific">Cyanobacterium stanieri (strain ATCC 29140 / PCC 7202)</name>
    <dbReference type="NCBI Taxonomy" id="292563"/>
    <lineage>
        <taxon>Bacteria</taxon>
        <taxon>Bacillati</taxon>
        <taxon>Cyanobacteriota</taxon>
        <taxon>Cyanophyceae</taxon>
        <taxon>Oscillatoriophycideae</taxon>
        <taxon>Chroococcales</taxon>
        <taxon>Geminocystaceae</taxon>
        <taxon>Cyanobacterium</taxon>
    </lineage>
</organism>
<proteinExistence type="predicted"/>
<accession>K9YMT9</accession>
<dbReference type="EMBL" id="CP003940">
    <property type="protein sequence ID" value="AFZ47438.1"/>
    <property type="molecule type" value="Genomic_DNA"/>
</dbReference>
<evidence type="ECO:0000256" key="1">
    <source>
        <dbReference type="SAM" id="Phobius"/>
    </source>
</evidence>
<sequence>MLGVDEKVGFRNSVSTQLHQLATPRFVLLSINSGMVSYWMIILDIFIVN</sequence>
<name>K9YMT9_CYASC</name>
<reference evidence="3" key="1">
    <citation type="journal article" date="2013" name="Proc. Natl. Acad. Sci. U.S.A.">
        <title>Improving the coverage of the cyanobacterial phylum using diversity-driven genome sequencing.</title>
        <authorList>
            <person name="Shih P.M."/>
            <person name="Wu D."/>
            <person name="Latifi A."/>
            <person name="Axen S.D."/>
            <person name="Fewer D.P."/>
            <person name="Talla E."/>
            <person name="Calteau A."/>
            <person name="Cai F."/>
            <person name="Tandeau de Marsac N."/>
            <person name="Rippka R."/>
            <person name="Herdman M."/>
            <person name="Sivonen K."/>
            <person name="Coursin T."/>
            <person name="Laurent T."/>
            <person name="Goodwin L."/>
            <person name="Nolan M."/>
            <person name="Davenport K.W."/>
            <person name="Han C.S."/>
            <person name="Rubin E.M."/>
            <person name="Eisen J.A."/>
            <person name="Woyke T."/>
            <person name="Gugger M."/>
            <person name="Kerfeld C.A."/>
        </authorList>
    </citation>
    <scope>NUCLEOTIDE SEQUENCE [LARGE SCALE GENOMIC DNA]</scope>
    <source>
        <strain evidence="3">ATCC 29140 / PCC 7202</strain>
    </source>
</reference>
<dbReference type="STRING" id="292563.Cyast_1475"/>
<dbReference type="Proteomes" id="UP000010483">
    <property type="component" value="Chromosome"/>
</dbReference>
<dbReference type="AlphaFoldDB" id="K9YMT9"/>
<dbReference type="KEGG" id="csn:Cyast_1475"/>
<dbReference type="HOGENOM" id="CLU_3134758_0_0_3"/>
<keyword evidence="3" id="KW-1185">Reference proteome</keyword>
<protein>
    <submittedName>
        <fullName evidence="2">Uncharacterized protein</fullName>
    </submittedName>
</protein>
<feature type="transmembrane region" description="Helical" evidence="1">
    <location>
        <begin position="26"/>
        <end position="48"/>
    </location>
</feature>
<gene>
    <name evidence="2" type="ordered locus">Cyast_1475</name>
</gene>
<keyword evidence="1" id="KW-1133">Transmembrane helix</keyword>
<evidence type="ECO:0000313" key="3">
    <source>
        <dbReference type="Proteomes" id="UP000010483"/>
    </source>
</evidence>
<keyword evidence="1" id="KW-0472">Membrane</keyword>
<dbReference type="BioCyc" id="CSTA292563:G1353-1487-MONOMER"/>